<dbReference type="InterPro" id="IPR037401">
    <property type="entry name" value="SnoaL-like"/>
</dbReference>
<gene>
    <name evidence="2" type="ORF">VSS16_34870</name>
</gene>
<organism evidence="2 3">
    <name type="scientific">Streptomyces broussonetiae</name>
    <dbReference type="NCBI Taxonomy" id="2686304"/>
    <lineage>
        <taxon>Bacteria</taxon>
        <taxon>Bacillati</taxon>
        <taxon>Actinomycetota</taxon>
        <taxon>Actinomycetes</taxon>
        <taxon>Kitasatosporales</taxon>
        <taxon>Streptomycetaceae</taxon>
        <taxon>Streptomyces</taxon>
    </lineage>
</organism>
<comment type="caution">
    <text evidence="2">The sequence shown here is derived from an EMBL/GenBank/DDBJ whole genome shotgun (WGS) entry which is preliminary data.</text>
</comment>
<reference evidence="2 3" key="1">
    <citation type="submission" date="2024-01" db="EMBL/GenBank/DDBJ databases">
        <title>Genome mining of biosynthetic gene clusters to explore secondary metabolites of Streptomyces sp.</title>
        <authorList>
            <person name="Baig A."/>
            <person name="Ajitkumar Shintre N."/>
            <person name="Kumar H."/>
            <person name="Anbarasu A."/>
            <person name="Ramaiah S."/>
        </authorList>
    </citation>
    <scope>NUCLEOTIDE SEQUENCE [LARGE SCALE GENOMIC DNA]</scope>
    <source>
        <strain evidence="2 3">A57</strain>
    </source>
</reference>
<dbReference type="RefSeq" id="WP_376736269.1">
    <property type="nucleotide sequence ID" value="NZ_JAYMRP010000056.1"/>
</dbReference>
<dbReference type="InterPro" id="IPR032710">
    <property type="entry name" value="NTF2-like_dom_sf"/>
</dbReference>
<dbReference type="SUPFAM" id="SSF54427">
    <property type="entry name" value="NTF2-like"/>
    <property type="match status" value="1"/>
</dbReference>
<dbReference type="Pfam" id="PF12680">
    <property type="entry name" value="SnoaL_2"/>
    <property type="match status" value="1"/>
</dbReference>
<evidence type="ECO:0000313" key="3">
    <source>
        <dbReference type="Proteomes" id="UP001585080"/>
    </source>
</evidence>
<evidence type="ECO:0000259" key="1">
    <source>
        <dbReference type="Pfam" id="PF12680"/>
    </source>
</evidence>
<dbReference type="EMBL" id="JAYMRP010000056">
    <property type="protein sequence ID" value="MFB8777835.1"/>
    <property type="molecule type" value="Genomic_DNA"/>
</dbReference>
<dbReference type="PANTHER" id="PTHR41252:SF1">
    <property type="entry name" value="BLR2505 PROTEIN"/>
    <property type="match status" value="1"/>
</dbReference>
<dbReference type="Proteomes" id="UP001585080">
    <property type="component" value="Unassembled WGS sequence"/>
</dbReference>
<accession>A0ABV5ELV7</accession>
<evidence type="ECO:0000313" key="2">
    <source>
        <dbReference type="EMBL" id="MFB8777835.1"/>
    </source>
</evidence>
<keyword evidence="3" id="KW-1185">Reference proteome</keyword>
<feature type="domain" description="SnoaL-like" evidence="1">
    <location>
        <begin position="13"/>
        <end position="122"/>
    </location>
</feature>
<sequence>MTTAQQQTTATVVDAFFERFGAGDLPGLLDLFAERVDFRVSGSPQVPWTGARSTRQEISEFFGIFPKVLTAPQSFTLHARLVDGSHAVVMAESAFGVLATGKTFTNAYALHFSVEDGQIVRYHMYEDSYAIAEAFTAVSGERADRSRR</sequence>
<proteinExistence type="predicted"/>
<dbReference type="PANTHER" id="PTHR41252">
    <property type="entry name" value="BLR2505 PROTEIN"/>
    <property type="match status" value="1"/>
</dbReference>
<name>A0ABV5ELV7_9ACTN</name>
<protein>
    <submittedName>
        <fullName evidence="2">Nuclear transport factor 2 family protein</fullName>
    </submittedName>
</protein>
<dbReference type="Gene3D" id="3.10.450.50">
    <property type="match status" value="1"/>
</dbReference>